<dbReference type="GO" id="GO:0007131">
    <property type="term" value="P:reciprocal meiotic recombination"/>
    <property type="evidence" value="ECO:0007669"/>
    <property type="project" value="TreeGrafter"/>
</dbReference>
<dbReference type="Proteomes" id="UP000008312">
    <property type="component" value="Unassembled WGS sequence"/>
</dbReference>
<feature type="domain" description="Helicase C-terminal" evidence="4">
    <location>
        <begin position="336"/>
        <end position="493"/>
    </location>
</feature>
<dbReference type="GO" id="GO:0000724">
    <property type="term" value="P:double-strand break repair via homologous recombination"/>
    <property type="evidence" value="ECO:0007669"/>
    <property type="project" value="TreeGrafter"/>
</dbReference>
<keyword evidence="2" id="KW-0732">Signal</keyword>
<dbReference type="EMBL" id="FN668639">
    <property type="protein sequence ID" value="CBK20882.2"/>
    <property type="molecule type" value="Genomic_DNA"/>
</dbReference>
<feature type="signal peptide" evidence="2">
    <location>
        <begin position="1"/>
        <end position="23"/>
    </location>
</feature>
<dbReference type="GO" id="GO:0016787">
    <property type="term" value="F:hydrolase activity"/>
    <property type="evidence" value="ECO:0007669"/>
    <property type="project" value="UniProtKB-KW"/>
</dbReference>
<organism evidence="5">
    <name type="scientific">Blastocystis hominis</name>
    <dbReference type="NCBI Taxonomy" id="12968"/>
    <lineage>
        <taxon>Eukaryota</taxon>
        <taxon>Sar</taxon>
        <taxon>Stramenopiles</taxon>
        <taxon>Bigyra</taxon>
        <taxon>Opalozoa</taxon>
        <taxon>Opalinata</taxon>
        <taxon>Blastocystidae</taxon>
        <taxon>Blastocystis</taxon>
    </lineage>
</organism>
<dbReference type="InterPro" id="IPR049730">
    <property type="entry name" value="SNF2/RAD54-like_C"/>
</dbReference>
<dbReference type="SUPFAM" id="SSF52540">
    <property type="entry name" value="P-loop containing nucleoside triphosphate hydrolases"/>
    <property type="match status" value="2"/>
</dbReference>
<dbReference type="PANTHER" id="PTHR45629">
    <property type="entry name" value="SNF2/RAD54 FAMILY MEMBER"/>
    <property type="match status" value="1"/>
</dbReference>
<evidence type="ECO:0000259" key="3">
    <source>
        <dbReference type="PROSITE" id="PS51192"/>
    </source>
</evidence>
<proteinExistence type="predicted"/>
<evidence type="ECO:0000259" key="4">
    <source>
        <dbReference type="PROSITE" id="PS51194"/>
    </source>
</evidence>
<gene>
    <name evidence="5" type="ORF">GSBLH_T00001130001</name>
</gene>
<dbReference type="GO" id="GO:0005634">
    <property type="term" value="C:nucleus"/>
    <property type="evidence" value="ECO:0007669"/>
    <property type="project" value="TreeGrafter"/>
</dbReference>
<dbReference type="CDD" id="cd18793">
    <property type="entry name" value="SF2_C_SNF"/>
    <property type="match status" value="1"/>
</dbReference>
<dbReference type="SMART" id="SM00487">
    <property type="entry name" value="DEXDc"/>
    <property type="match status" value="1"/>
</dbReference>
<sequence length="571" mass="64234">MGLGKTLTAISLIFTSLTQSPWSKPLISSAVVTCPSSLVDNWGAEFIRKWIGRDRIRCIVLKEKGSKAEEKIRDFVMQSGLNRVVLVVSYEVRLLFSPSFKMYRKYADAINGSKAGLLVCDEGHRLKSSTGNATIDSLLQFPSRRRVLLSGTPIQNDLEVGVDRPPNQQELFALSEFVNPGVFSSLASFRQLFVRPIEAGRRKGCSDADRDLAAMRSAELSRITDQFILRRTTASILRASLPPKITHYLFTPLASKQRQLYEKLIELQRGSLAEHGGDAGQLTLTFLHALRLLCVHPSLIRESVQSTSALSSLLPILDADDQNQRDFTSQSVKMEAVELLLASILSHTDEQILVISSYTQILDYLGSFCDSKKWGYFRLDGQTDVAQRQSLVNSFNHRYTSKRLFILSARAGGVGLNITGASRVVMLEPAWNPAIDLQSIARAWRFGQTRRVFVYRLFVAGSIEEVMLQRQLLKKAIADVAVDHTAMGEGKLDREEMREVFRLKEVPCQTYLLMNGRTREGGKRKRVVMEEEEEEEKDPVWRAYHGVESIEEDGLLREIVAERRDAMGDEG</sequence>
<evidence type="ECO:0000256" key="1">
    <source>
        <dbReference type="ARBA" id="ARBA00022801"/>
    </source>
</evidence>
<feature type="domain" description="Helicase ATP-binding" evidence="3">
    <location>
        <begin position="1"/>
        <end position="171"/>
    </location>
</feature>
<protein>
    <recommendedName>
        <fullName evidence="7">P-loop containing nucleoside triphosphate hydrolase protein</fullName>
    </recommendedName>
</protein>
<evidence type="ECO:0000313" key="6">
    <source>
        <dbReference type="Proteomes" id="UP000008312"/>
    </source>
</evidence>
<dbReference type="InParanoid" id="D8LX87"/>
<name>D8LX87_BLAHO</name>
<dbReference type="Gene3D" id="1.20.120.850">
    <property type="entry name" value="SWI2/SNF2 ATPases, N-terminal domain"/>
    <property type="match status" value="1"/>
</dbReference>
<dbReference type="Pfam" id="PF00271">
    <property type="entry name" value="Helicase_C"/>
    <property type="match status" value="1"/>
</dbReference>
<feature type="chain" id="PRO_5003117632" description="P-loop containing nucleoside triphosphate hydrolase protein" evidence="2">
    <location>
        <begin position="24"/>
        <end position="571"/>
    </location>
</feature>
<dbReference type="InterPro" id="IPR050496">
    <property type="entry name" value="SNF2_RAD54_helicase_repair"/>
</dbReference>
<dbReference type="SMART" id="SM00490">
    <property type="entry name" value="HELICc"/>
    <property type="match status" value="1"/>
</dbReference>
<dbReference type="Pfam" id="PF00176">
    <property type="entry name" value="SNF2-rel_dom"/>
    <property type="match status" value="1"/>
</dbReference>
<dbReference type="Gene3D" id="3.40.50.300">
    <property type="entry name" value="P-loop containing nucleotide triphosphate hydrolases"/>
    <property type="match status" value="1"/>
</dbReference>
<evidence type="ECO:0008006" key="7">
    <source>
        <dbReference type="Google" id="ProtNLM"/>
    </source>
</evidence>
<dbReference type="AlphaFoldDB" id="D8LX87"/>
<evidence type="ECO:0000256" key="2">
    <source>
        <dbReference type="SAM" id="SignalP"/>
    </source>
</evidence>
<dbReference type="InterPro" id="IPR027417">
    <property type="entry name" value="P-loop_NTPase"/>
</dbReference>
<dbReference type="RefSeq" id="XP_012894930.1">
    <property type="nucleotide sequence ID" value="XM_013039476.1"/>
</dbReference>
<dbReference type="PROSITE" id="PS51192">
    <property type="entry name" value="HELICASE_ATP_BIND_1"/>
    <property type="match status" value="1"/>
</dbReference>
<dbReference type="GO" id="GO:0005524">
    <property type="term" value="F:ATP binding"/>
    <property type="evidence" value="ECO:0007669"/>
    <property type="project" value="InterPro"/>
</dbReference>
<dbReference type="GO" id="GO:0015616">
    <property type="term" value="F:DNA translocase activity"/>
    <property type="evidence" value="ECO:0007669"/>
    <property type="project" value="TreeGrafter"/>
</dbReference>
<dbReference type="GeneID" id="24918408"/>
<dbReference type="OrthoDB" id="413460at2759"/>
<dbReference type="PANTHER" id="PTHR45629:SF7">
    <property type="entry name" value="DNA EXCISION REPAIR PROTEIN ERCC-6-RELATED"/>
    <property type="match status" value="1"/>
</dbReference>
<keyword evidence="6" id="KW-1185">Reference proteome</keyword>
<keyword evidence="1" id="KW-0378">Hydrolase</keyword>
<dbReference type="Gene3D" id="3.40.50.10810">
    <property type="entry name" value="Tandem AAA-ATPase domain"/>
    <property type="match status" value="1"/>
</dbReference>
<dbReference type="OMA" id="ITHYLFT"/>
<dbReference type="InterPro" id="IPR038718">
    <property type="entry name" value="SNF2-like_sf"/>
</dbReference>
<dbReference type="InterPro" id="IPR001650">
    <property type="entry name" value="Helicase_C-like"/>
</dbReference>
<reference evidence="5" key="1">
    <citation type="submission" date="2010-02" db="EMBL/GenBank/DDBJ databases">
        <title>Sequencing and annotation of the Blastocystis hominis genome.</title>
        <authorList>
            <person name="Wincker P."/>
        </authorList>
    </citation>
    <scope>NUCLEOTIDE SEQUENCE</scope>
    <source>
        <strain evidence="5">Singapore isolate B</strain>
    </source>
</reference>
<evidence type="ECO:0000313" key="5">
    <source>
        <dbReference type="EMBL" id="CBK20882.2"/>
    </source>
</evidence>
<dbReference type="InterPro" id="IPR014001">
    <property type="entry name" value="Helicase_ATP-bd"/>
</dbReference>
<dbReference type="PROSITE" id="PS51194">
    <property type="entry name" value="HELICASE_CTER"/>
    <property type="match status" value="1"/>
</dbReference>
<accession>D8LX87</accession>
<dbReference type="InterPro" id="IPR000330">
    <property type="entry name" value="SNF2_N"/>
</dbReference>